<dbReference type="Proteomes" id="UP001163046">
    <property type="component" value="Unassembled WGS sequence"/>
</dbReference>
<sequence length="186" mass="22180">MPSIFDVLIFLWRIFKMWHAWLQRTSQYLRNHWHQEKLPVQCTEETPSLMYDVMIPETPFILETVPVQCTERSSSTVGLIPYKIPPVQCSEIPLPIEHLTPYYPEKQPVQCTEISSPLEDFIILVDDKLFASFHYSVQRSPRLKMSFRSANDLRFWTNFQYNARNFPHLKTISFHFSYYQLVCQLV</sequence>
<keyword evidence="1" id="KW-0732">Signal</keyword>
<evidence type="ECO:0000256" key="1">
    <source>
        <dbReference type="SAM" id="SignalP"/>
    </source>
</evidence>
<comment type="caution">
    <text evidence="2">The sequence shown here is derived from an EMBL/GenBank/DDBJ whole genome shotgun (WGS) entry which is preliminary data.</text>
</comment>
<feature type="signal peptide" evidence="1">
    <location>
        <begin position="1"/>
        <end position="20"/>
    </location>
</feature>
<evidence type="ECO:0000313" key="2">
    <source>
        <dbReference type="EMBL" id="KAJ7390642.1"/>
    </source>
</evidence>
<reference evidence="2" key="1">
    <citation type="submission" date="2023-01" db="EMBL/GenBank/DDBJ databases">
        <title>Genome assembly of the deep-sea coral Lophelia pertusa.</title>
        <authorList>
            <person name="Herrera S."/>
            <person name="Cordes E."/>
        </authorList>
    </citation>
    <scope>NUCLEOTIDE SEQUENCE</scope>
    <source>
        <strain evidence="2">USNM1676648</strain>
        <tissue evidence="2">Polyp</tissue>
    </source>
</reference>
<dbReference type="AlphaFoldDB" id="A0A9X0D7V1"/>
<name>A0A9X0D7V1_9CNID</name>
<evidence type="ECO:0000313" key="3">
    <source>
        <dbReference type="Proteomes" id="UP001163046"/>
    </source>
</evidence>
<feature type="chain" id="PRO_5040911513" evidence="1">
    <location>
        <begin position="21"/>
        <end position="186"/>
    </location>
</feature>
<proteinExistence type="predicted"/>
<keyword evidence="3" id="KW-1185">Reference proteome</keyword>
<protein>
    <submittedName>
        <fullName evidence="2">Uncharacterized protein</fullName>
    </submittedName>
</protein>
<gene>
    <name evidence="2" type="ORF">OS493_023353</name>
</gene>
<accession>A0A9X0D7V1</accession>
<dbReference type="EMBL" id="MU825413">
    <property type="protein sequence ID" value="KAJ7390642.1"/>
    <property type="molecule type" value="Genomic_DNA"/>
</dbReference>
<organism evidence="2 3">
    <name type="scientific">Desmophyllum pertusum</name>
    <dbReference type="NCBI Taxonomy" id="174260"/>
    <lineage>
        <taxon>Eukaryota</taxon>
        <taxon>Metazoa</taxon>
        <taxon>Cnidaria</taxon>
        <taxon>Anthozoa</taxon>
        <taxon>Hexacorallia</taxon>
        <taxon>Scleractinia</taxon>
        <taxon>Caryophylliina</taxon>
        <taxon>Caryophylliidae</taxon>
        <taxon>Desmophyllum</taxon>
    </lineage>
</organism>